<evidence type="ECO:0000256" key="1">
    <source>
        <dbReference type="SAM" id="MobiDB-lite"/>
    </source>
</evidence>
<organism evidence="2 3">
    <name type="scientific">Cirrhinus mrigala</name>
    <name type="common">Mrigala</name>
    <dbReference type="NCBI Taxonomy" id="683832"/>
    <lineage>
        <taxon>Eukaryota</taxon>
        <taxon>Metazoa</taxon>
        <taxon>Chordata</taxon>
        <taxon>Craniata</taxon>
        <taxon>Vertebrata</taxon>
        <taxon>Euteleostomi</taxon>
        <taxon>Actinopterygii</taxon>
        <taxon>Neopterygii</taxon>
        <taxon>Teleostei</taxon>
        <taxon>Ostariophysi</taxon>
        <taxon>Cypriniformes</taxon>
        <taxon>Cyprinidae</taxon>
        <taxon>Labeoninae</taxon>
        <taxon>Labeonini</taxon>
        <taxon>Cirrhinus</taxon>
    </lineage>
</organism>
<dbReference type="Proteomes" id="UP001529510">
    <property type="component" value="Unassembled WGS sequence"/>
</dbReference>
<proteinExistence type="predicted"/>
<reference evidence="2 3" key="1">
    <citation type="submission" date="2024-05" db="EMBL/GenBank/DDBJ databases">
        <title>Genome sequencing and assembly of Indian major carp, Cirrhinus mrigala (Hamilton, 1822).</title>
        <authorList>
            <person name="Mohindra V."/>
            <person name="Chowdhury L.M."/>
            <person name="Lal K."/>
            <person name="Jena J.K."/>
        </authorList>
    </citation>
    <scope>NUCLEOTIDE SEQUENCE [LARGE SCALE GENOMIC DNA]</scope>
    <source>
        <strain evidence="2">CM1030</strain>
        <tissue evidence="2">Blood</tissue>
    </source>
</reference>
<feature type="region of interest" description="Disordered" evidence="1">
    <location>
        <begin position="1"/>
        <end position="35"/>
    </location>
</feature>
<gene>
    <name evidence="2" type="ORF">M9458_056931</name>
</gene>
<feature type="compositionally biased region" description="Basic and acidic residues" evidence="1">
    <location>
        <begin position="10"/>
        <end position="21"/>
    </location>
</feature>
<evidence type="ECO:0000313" key="3">
    <source>
        <dbReference type="Proteomes" id="UP001529510"/>
    </source>
</evidence>
<name>A0ABD0MC26_CIRMR</name>
<dbReference type="AlphaFoldDB" id="A0ABD0MC26"/>
<keyword evidence="3" id="KW-1185">Reference proteome</keyword>
<accession>A0ABD0MC26</accession>
<protein>
    <submittedName>
        <fullName evidence="2">Uncharacterized protein</fullName>
    </submittedName>
</protein>
<feature type="non-terminal residue" evidence="2">
    <location>
        <position position="153"/>
    </location>
</feature>
<comment type="caution">
    <text evidence="2">The sequence shown here is derived from an EMBL/GenBank/DDBJ whole genome shotgun (WGS) entry which is preliminary data.</text>
</comment>
<sequence length="153" mass="17663">MSDANNTEKGNGKSEKRRDSSHITPTKGSELKKLKTDDEEVSNVVLLQAITALTVRFDTQDRKMEDLMDQMRKNSVMIAEISKAVEFNAAEIKDCKKENAEINKEIVKLNKTDIELGNRLVEMERYKRRWNLRLHGLQEKSDEDPRREVCGLI</sequence>
<evidence type="ECO:0000313" key="2">
    <source>
        <dbReference type="EMBL" id="KAL0147755.1"/>
    </source>
</evidence>
<dbReference type="EMBL" id="JAMKFB020000725">
    <property type="protein sequence ID" value="KAL0147755.1"/>
    <property type="molecule type" value="Genomic_DNA"/>
</dbReference>